<dbReference type="InterPro" id="IPR053155">
    <property type="entry name" value="F-pilin_assembly_TraC"/>
</dbReference>
<name>A0A179BQA2_ACIFR</name>
<dbReference type="Pfam" id="PF11130">
    <property type="entry name" value="TraC_F_IV"/>
    <property type="match status" value="1"/>
</dbReference>
<gene>
    <name evidence="2" type="ORF">A4H96_00795</name>
</gene>
<dbReference type="RefSeq" id="WP_064217812.1">
    <property type="nucleotide sequence ID" value="NZ_LVXZ01000012.1"/>
</dbReference>
<dbReference type="Gene3D" id="3.40.50.300">
    <property type="entry name" value="P-loop containing nucleotide triphosphate hydrolases"/>
    <property type="match status" value="1"/>
</dbReference>
<feature type="domain" description="TraG P-loop" evidence="1">
    <location>
        <begin position="485"/>
        <end position="829"/>
    </location>
</feature>
<evidence type="ECO:0000313" key="3">
    <source>
        <dbReference type="Proteomes" id="UP000078302"/>
    </source>
</evidence>
<dbReference type="PANTHER" id="PTHR38467">
    <property type="match status" value="1"/>
</dbReference>
<dbReference type="Pfam" id="PF19044">
    <property type="entry name" value="P-loop_TraG"/>
    <property type="match status" value="1"/>
</dbReference>
<proteinExistence type="predicted"/>
<accession>A0A179BQA2</accession>
<sequence>MMGIRTFSTKTYADMAEELDHGPMVKDYIPPYFIPLKMGRAGTIQLLEDGSFGVVWQISVAATETMGDGEAIVSECMSKIIAAIPEGLSAQIIPLRTSSVAKFIDAYQNTAGEDEFAQIFATETANRWLNARKNGFFPEDPDVNFTPVDQDLVMTLRSTPFKWAGGLKFFESLAGSFSLKSIEKRLDAKLAKRITAFNRACRILERQISAVGLDYKRANSDELLSIIQKMFYPDRDRVSPAPRYRPGDVLGDTVGAMGGMALCDSGIKTGETHFRIVTMTTQPTAYYSGMMSELTRDFGDIIVIANIYMPNQMLATAALKAQSFVASRMATALNRVENEEANKSIDLAQARAYQGEKMVSVMFGVIVQGATAEDADDKADQICGFLRMRNMEANVETVIGSNVILYSYPLAQNKKSNYWLARHRRLLSTDLADLIPAGGAWEGVTKNLFDRDVNLKDGDMEAMPPVMYASRWGNPLFINPALAESNPHFLVVGGSGSGKSFFVHDYIKQIWRLSNVRATLISIKPDYKKLSNILGKYVEIDLDDPVSINPFGGKPTKTNQAFWTTALVQMITQGKNTNEIDKLDEELLASSALEASTANYHEDSATIIRETLLSDILTVLRTKGVRGETLASKMAAYEYGQFSKLVNRPRGITAEDRFTFFNLAKLSGMACQGFVVLSLFHYINDIMYDPQYVGQLKIVGIDEIWSLLKDDYSANFLDTSFRAYRSLGGQAFAVSQRLADFDSPVGRAILANTATKYILPQFENELGSLGSYIPMSENDLGLVRSLRLKKRRYGEFYVSMEGLPATVGRVVPDALSYALSTTDPTDTSIYNRLLIEQGGDNMGSLKRFVREYPFGIRAA</sequence>
<dbReference type="InterPro" id="IPR025955">
    <property type="entry name" value="TraC/Conjuga_ATPase"/>
</dbReference>
<dbReference type="Gene3D" id="1.10.8.730">
    <property type="match status" value="1"/>
</dbReference>
<protein>
    <recommendedName>
        <fullName evidence="1">TraG P-loop domain-containing protein</fullName>
    </recommendedName>
</protein>
<dbReference type="Proteomes" id="UP000078302">
    <property type="component" value="Unassembled WGS sequence"/>
</dbReference>
<dbReference type="InterPro" id="IPR043964">
    <property type="entry name" value="P-loop_TraG"/>
</dbReference>
<reference evidence="2 3" key="1">
    <citation type="submission" date="2016-04" db="EMBL/GenBank/DDBJ databases">
        <title>Acidithiobacillus ferrooxidans genome sequencing and assembly.</title>
        <authorList>
            <person name="Zhou Z."/>
        </authorList>
    </citation>
    <scope>NUCLEOTIDE SEQUENCE [LARGE SCALE GENOMIC DNA]</scope>
    <source>
        <strain evidence="2 3">BY0502</strain>
    </source>
</reference>
<organism evidence="2 3">
    <name type="scientific">Acidithiobacillus ferrooxidans</name>
    <name type="common">Thiobacillus ferrooxidans</name>
    <dbReference type="NCBI Taxonomy" id="920"/>
    <lineage>
        <taxon>Bacteria</taxon>
        <taxon>Pseudomonadati</taxon>
        <taxon>Pseudomonadota</taxon>
        <taxon>Acidithiobacillia</taxon>
        <taxon>Acidithiobacillales</taxon>
        <taxon>Acidithiobacillaceae</taxon>
        <taxon>Acidithiobacillus</taxon>
    </lineage>
</organism>
<dbReference type="OrthoDB" id="9816422at2"/>
<dbReference type="EMBL" id="LVXZ01000012">
    <property type="protein sequence ID" value="OAP93311.1"/>
    <property type="molecule type" value="Genomic_DNA"/>
</dbReference>
<evidence type="ECO:0000259" key="1">
    <source>
        <dbReference type="Pfam" id="PF19044"/>
    </source>
</evidence>
<dbReference type="InterPro" id="IPR027417">
    <property type="entry name" value="P-loop_NTPase"/>
</dbReference>
<dbReference type="AlphaFoldDB" id="A0A179BQA2"/>
<dbReference type="SUPFAM" id="SSF52540">
    <property type="entry name" value="P-loop containing nucleoside triphosphate hydrolases"/>
    <property type="match status" value="1"/>
</dbReference>
<dbReference type="PANTHER" id="PTHR38467:SF1">
    <property type="entry name" value="CONJUGATIVE TRANSFER: ASSEMBLY"/>
    <property type="match status" value="1"/>
</dbReference>
<keyword evidence="3" id="KW-1185">Reference proteome</keyword>
<evidence type="ECO:0000313" key="2">
    <source>
        <dbReference type="EMBL" id="OAP93311.1"/>
    </source>
</evidence>
<comment type="caution">
    <text evidence="2">The sequence shown here is derived from an EMBL/GenBank/DDBJ whole genome shotgun (WGS) entry which is preliminary data.</text>
</comment>